<evidence type="ECO:0000313" key="3">
    <source>
        <dbReference type="Proteomes" id="UP001164929"/>
    </source>
</evidence>
<accession>A0AAD6LYY4</accession>
<comment type="caution">
    <text evidence="2">The sequence shown here is derived from an EMBL/GenBank/DDBJ whole genome shotgun (WGS) entry which is preliminary data.</text>
</comment>
<dbReference type="Proteomes" id="UP001164929">
    <property type="component" value="Chromosome 13"/>
</dbReference>
<evidence type="ECO:0000313" key="2">
    <source>
        <dbReference type="EMBL" id="KAJ6975873.1"/>
    </source>
</evidence>
<gene>
    <name evidence="2" type="ORF">NC653_031639</name>
</gene>
<feature type="transmembrane region" description="Helical" evidence="1">
    <location>
        <begin position="12"/>
        <end position="36"/>
    </location>
</feature>
<organism evidence="2 3">
    <name type="scientific">Populus alba x Populus x berolinensis</name>
    <dbReference type="NCBI Taxonomy" id="444605"/>
    <lineage>
        <taxon>Eukaryota</taxon>
        <taxon>Viridiplantae</taxon>
        <taxon>Streptophyta</taxon>
        <taxon>Embryophyta</taxon>
        <taxon>Tracheophyta</taxon>
        <taxon>Spermatophyta</taxon>
        <taxon>Magnoliopsida</taxon>
        <taxon>eudicotyledons</taxon>
        <taxon>Gunneridae</taxon>
        <taxon>Pentapetalae</taxon>
        <taxon>rosids</taxon>
        <taxon>fabids</taxon>
        <taxon>Malpighiales</taxon>
        <taxon>Salicaceae</taxon>
        <taxon>Saliceae</taxon>
        <taxon>Populus</taxon>
    </lineage>
</organism>
<dbReference type="AlphaFoldDB" id="A0AAD6LYY4"/>
<keyword evidence="1" id="KW-0812">Transmembrane</keyword>
<protein>
    <submittedName>
        <fullName evidence="2">Uncharacterized protein</fullName>
    </submittedName>
</protein>
<keyword evidence="1" id="KW-0472">Membrane</keyword>
<proteinExistence type="predicted"/>
<name>A0AAD6LYY4_9ROSI</name>
<evidence type="ECO:0000256" key="1">
    <source>
        <dbReference type="SAM" id="Phobius"/>
    </source>
</evidence>
<keyword evidence="3" id="KW-1185">Reference proteome</keyword>
<keyword evidence="1" id="KW-1133">Transmembrane helix</keyword>
<dbReference type="EMBL" id="JAQIZT010000013">
    <property type="protein sequence ID" value="KAJ6975873.1"/>
    <property type="molecule type" value="Genomic_DNA"/>
</dbReference>
<sequence length="42" mass="5262">MWGLYLSLWWQLYSFLCQALVIPDFNYLQFGLFGYFRIHYFT</sequence>
<reference evidence="2" key="1">
    <citation type="journal article" date="2023" name="Mol. Ecol. Resour.">
        <title>Chromosome-level genome assembly of a triploid poplar Populus alba 'Berolinensis'.</title>
        <authorList>
            <person name="Chen S."/>
            <person name="Yu Y."/>
            <person name="Wang X."/>
            <person name="Wang S."/>
            <person name="Zhang T."/>
            <person name="Zhou Y."/>
            <person name="He R."/>
            <person name="Meng N."/>
            <person name="Wang Y."/>
            <person name="Liu W."/>
            <person name="Liu Z."/>
            <person name="Liu J."/>
            <person name="Guo Q."/>
            <person name="Huang H."/>
            <person name="Sederoff R.R."/>
            <person name="Wang G."/>
            <person name="Qu G."/>
            <person name="Chen S."/>
        </authorList>
    </citation>
    <scope>NUCLEOTIDE SEQUENCE</scope>
    <source>
        <strain evidence="2">SC-2020</strain>
    </source>
</reference>